<organism evidence="2 3">
    <name type="scientific">Entomortierella parvispora</name>
    <dbReference type="NCBI Taxonomy" id="205924"/>
    <lineage>
        <taxon>Eukaryota</taxon>
        <taxon>Fungi</taxon>
        <taxon>Fungi incertae sedis</taxon>
        <taxon>Mucoromycota</taxon>
        <taxon>Mortierellomycotina</taxon>
        <taxon>Mortierellomycetes</taxon>
        <taxon>Mortierellales</taxon>
        <taxon>Mortierellaceae</taxon>
        <taxon>Entomortierella</taxon>
    </lineage>
</organism>
<dbReference type="Gene3D" id="2.40.50.140">
    <property type="entry name" value="Nucleic acid-binding proteins"/>
    <property type="match status" value="1"/>
</dbReference>
<evidence type="ECO:0000313" key="2">
    <source>
        <dbReference type="EMBL" id="GJJ71971.1"/>
    </source>
</evidence>
<dbReference type="Proteomes" id="UP000827284">
    <property type="component" value="Unassembled WGS sequence"/>
</dbReference>
<sequence length="238" mass="27660">MVCQQDIPASLPLDSDTADPPSHQILKDPSLALHRTDKRSDVAFKKKSRKGSRRLPKITFMSKLKGREISRVNIFGLIEEEPKKAFQCAYGNRDWLLNFTITDVANPSIKTRVAYFATKLADLPPIERDDFIILLEASHKYHPKFGWQLQITRYNNAQWKVIKMNQPKEEVMQRWREEQCSSLHAQDEHDDKDSRNEHEKLDQQGDLDHEQDNQNEQDPHDEQDGQTDVAGQAEEQKD</sequence>
<proteinExistence type="predicted"/>
<comment type="caution">
    <text evidence="2">The sequence shown here is derived from an EMBL/GenBank/DDBJ whole genome shotgun (WGS) entry which is preliminary data.</text>
</comment>
<evidence type="ECO:0000313" key="3">
    <source>
        <dbReference type="Proteomes" id="UP000827284"/>
    </source>
</evidence>
<dbReference type="AlphaFoldDB" id="A0A9P3H8G0"/>
<dbReference type="InterPro" id="IPR012340">
    <property type="entry name" value="NA-bd_OB-fold"/>
</dbReference>
<evidence type="ECO:0000256" key="1">
    <source>
        <dbReference type="SAM" id="MobiDB-lite"/>
    </source>
</evidence>
<feature type="region of interest" description="Disordered" evidence="1">
    <location>
        <begin position="1"/>
        <end position="30"/>
    </location>
</feature>
<accession>A0A9P3H8G0</accession>
<gene>
    <name evidence="2" type="ORF">EMPS_04328</name>
</gene>
<feature type="compositionally biased region" description="Basic and acidic residues" evidence="1">
    <location>
        <begin position="173"/>
        <end position="223"/>
    </location>
</feature>
<feature type="region of interest" description="Disordered" evidence="1">
    <location>
        <begin position="173"/>
        <end position="238"/>
    </location>
</feature>
<dbReference type="SUPFAM" id="SSF50249">
    <property type="entry name" value="Nucleic acid-binding proteins"/>
    <property type="match status" value="1"/>
</dbReference>
<reference evidence="2" key="2">
    <citation type="journal article" date="2022" name="Microbiol. Resour. Announc.">
        <title>Whole-Genome Sequence of Entomortierella parvispora E1425, a Mucoromycotan Fungus Associated with Burkholderiaceae-Related Endosymbiotic Bacteria.</title>
        <authorList>
            <person name="Herlambang A."/>
            <person name="Guo Y."/>
            <person name="Takashima Y."/>
            <person name="Narisawa K."/>
            <person name="Ohta H."/>
            <person name="Nishizawa T."/>
        </authorList>
    </citation>
    <scope>NUCLEOTIDE SEQUENCE</scope>
    <source>
        <strain evidence="2">E1425</strain>
    </source>
</reference>
<reference evidence="2" key="1">
    <citation type="submission" date="2021-11" db="EMBL/GenBank/DDBJ databases">
        <authorList>
            <person name="Herlambang A."/>
            <person name="Guo Y."/>
            <person name="Takashima Y."/>
            <person name="Nishizawa T."/>
        </authorList>
    </citation>
    <scope>NUCLEOTIDE SEQUENCE</scope>
    <source>
        <strain evidence="2">E1425</strain>
    </source>
</reference>
<name>A0A9P3H8G0_9FUNG</name>
<keyword evidence="3" id="KW-1185">Reference proteome</keyword>
<protein>
    <submittedName>
        <fullName evidence="2">Uncharacterized protein</fullName>
    </submittedName>
</protein>
<dbReference type="EMBL" id="BQFW01000006">
    <property type="protein sequence ID" value="GJJ71971.1"/>
    <property type="molecule type" value="Genomic_DNA"/>
</dbReference>